<evidence type="ECO:0000313" key="5">
    <source>
        <dbReference type="EMBL" id="AIF26471.1"/>
    </source>
</evidence>
<dbReference type="AlphaFoldDB" id="A0A0H3U7M4"/>
<reference evidence="5" key="1">
    <citation type="submission" date="2013-08" db="EMBL/GenBank/DDBJ databases">
        <title>Comparison of modified E. coli strains.</title>
        <authorList>
            <person name="Juergensen J."/>
            <person name="Bonge A."/>
            <person name="Streit W.R."/>
        </authorList>
    </citation>
    <scope>NUCLEOTIDE SEQUENCE</scope>
</reference>
<dbReference type="SUPFAM" id="SSF52540">
    <property type="entry name" value="P-loop containing nucleoside triphosphate hydrolases"/>
    <property type="match status" value="1"/>
</dbReference>
<dbReference type="GO" id="GO:0006298">
    <property type="term" value="P:mismatch repair"/>
    <property type="evidence" value="ECO:0007669"/>
    <property type="project" value="InterPro"/>
</dbReference>
<dbReference type="Pfam" id="PF00488">
    <property type="entry name" value="MutS_V"/>
    <property type="match status" value="1"/>
</dbReference>
<evidence type="ECO:0000256" key="1">
    <source>
        <dbReference type="ARBA" id="ARBA00022741"/>
    </source>
</evidence>
<name>A0A0H3U7M4_9BACT</name>
<dbReference type="InterPro" id="IPR000432">
    <property type="entry name" value="DNA_mismatch_repair_MutS_C"/>
</dbReference>
<sequence length="497" mass="57207">MASILFKGKEILEKTGETPAFFVDLNLDQIIDRITEDWGDEIRDLFYIMPDGRDEEEYRRGVYRDICKDDTYDNLMTFLDLIKERNECKAKIEDLTDHDQRNVWYLREVGVYFEAVELLKSVLANSNLKSEGIYRLRDFIKTYTDTKEYIELSKTAEKLLAELRSFRVLITYENGKIYVDDGIGGLPYEEFLGRNFPGANKKFRTPFSASDELSDLEDAVIRLYKKSHKEFFGKIASFAKNKDKYVNSEIMNLPKEFSYYLSFIKFMNKMKERGFAFCDPEAGSEKLSAIDMYDLALACTNYEARKEVVSNDFDLRDGEKFIVLTGPNQGGKTTFARSLGQMIYFTKMGLSVAAERACVPYYTQILSHFSVEESAETGRGKLMDELVRLKPMMNKEYVGAFVVINELFTTAANFDACEMGKKVLDFFIGNGCYGIYVTHLNDLAKSHENVVSFRAATDENAKQTFKVGRENAREIAGANTQVEKYRLTYSQIKERFS</sequence>
<evidence type="ECO:0000256" key="3">
    <source>
        <dbReference type="ARBA" id="ARBA00023125"/>
    </source>
</evidence>
<dbReference type="InterPro" id="IPR045076">
    <property type="entry name" value="MutS"/>
</dbReference>
<dbReference type="InterPro" id="IPR027417">
    <property type="entry name" value="P-loop_NTPase"/>
</dbReference>
<feature type="domain" description="DNA mismatch repair proteins mutS family" evidence="4">
    <location>
        <begin position="319"/>
        <end position="477"/>
    </location>
</feature>
<evidence type="ECO:0000256" key="2">
    <source>
        <dbReference type="ARBA" id="ARBA00022840"/>
    </source>
</evidence>
<keyword evidence="3" id="KW-0238">DNA-binding</keyword>
<dbReference type="GO" id="GO:0140664">
    <property type="term" value="F:ATP-dependent DNA damage sensor activity"/>
    <property type="evidence" value="ECO:0007669"/>
    <property type="project" value="InterPro"/>
</dbReference>
<proteinExistence type="predicted"/>
<dbReference type="PANTHER" id="PTHR11361">
    <property type="entry name" value="DNA MISMATCH REPAIR PROTEIN MUTS FAMILY MEMBER"/>
    <property type="match status" value="1"/>
</dbReference>
<keyword evidence="2" id="KW-0067">ATP-binding</keyword>
<dbReference type="PANTHER" id="PTHR11361:SF146">
    <property type="entry name" value="DNA MISMATCH REPAIR PROTEINS MUTS FAMILY DOMAIN-CONTAINING PROTEIN"/>
    <property type="match status" value="1"/>
</dbReference>
<dbReference type="SMART" id="SM00534">
    <property type="entry name" value="MUTSac"/>
    <property type="match status" value="1"/>
</dbReference>
<dbReference type="GO" id="GO:0030983">
    <property type="term" value="F:mismatched DNA binding"/>
    <property type="evidence" value="ECO:0007669"/>
    <property type="project" value="InterPro"/>
</dbReference>
<protein>
    <recommendedName>
        <fullName evidence="4">DNA mismatch repair proteins mutS family domain-containing protein</fullName>
    </recommendedName>
</protein>
<keyword evidence="1" id="KW-0547">Nucleotide-binding</keyword>
<dbReference type="Gene3D" id="3.40.50.300">
    <property type="entry name" value="P-loop containing nucleotide triphosphate hydrolases"/>
    <property type="match status" value="1"/>
</dbReference>
<dbReference type="GO" id="GO:0005524">
    <property type="term" value="F:ATP binding"/>
    <property type="evidence" value="ECO:0007669"/>
    <property type="project" value="UniProtKB-KW"/>
</dbReference>
<organism evidence="5">
    <name type="scientific">uncultured bacterium fosmid pJB23D10</name>
    <dbReference type="NCBI Taxonomy" id="1478061"/>
    <lineage>
        <taxon>Bacteria</taxon>
        <taxon>environmental samples</taxon>
    </lineage>
</organism>
<dbReference type="EMBL" id="KF540233">
    <property type="protein sequence ID" value="AIF26471.1"/>
    <property type="molecule type" value="Genomic_DNA"/>
</dbReference>
<evidence type="ECO:0000259" key="4">
    <source>
        <dbReference type="SMART" id="SM00534"/>
    </source>
</evidence>
<accession>A0A0H3U7M4</accession>